<feature type="non-terminal residue" evidence="1">
    <location>
        <position position="141"/>
    </location>
</feature>
<proteinExistence type="predicted"/>
<evidence type="ECO:0000313" key="1">
    <source>
        <dbReference type="EMBL" id="KAF9509039.1"/>
    </source>
</evidence>
<gene>
    <name evidence="1" type="ORF">BS47DRAFT_1246983</name>
</gene>
<name>A0A9P6AP49_9AGAM</name>
<accession>A0A9P6AP49</accession>
<dbReference type="AlphaFoldDB" id="A0A9P6AP49"/>
<organism evidence="1 2">
    <name type="scientific">Hydnum rufescens UP504</name>
    <dbReference type="NCBI Taxonomy" id="1448309"/>
    <lineage>
        <taxon>Eukaryota</taxon>
        <taxon>Fungi</taxon>
        <taxon>Dikarya</taxon>
        <taxon>Basidiomycota</taxon>
        <taxon>Agaricomycotina</taxon>
        <taxon>Agaricomycetes</taxon>
        <taxon>Cantharellales</taxon>
        <taxon>Hydnaceae</taxon>
        <taxon>Hydnum</taxon>
    </lineage>
</organism>
<reference evidence="1" key="1">
    <citation type="journal article" date="2020" name="Nat. Commun.">
        <title>Large-scale genome sequencing of mycorrhizal fungi provides insights into the early evolution of symbiotic traits.</title>
        <authorList>
            <person name="Miyauchi S."/>
            <person name="Kiss E."/>
            <person name="Kuo A."/>
            <person name="Drula E."/>
            <person name="Kohler A."/>
            <person name="Sanchez-Garcia M."/>
            <person name="Morin E."/>
            <person name="Andreopoulos B."/>
            <person name="Barry K.W."/>
            <person name="Bonito G."/>
            <person name="Buee M."/>
            <person name="Carver A."/>
            <person name="Chen C."/>
            <person name="Cichocki N."/>
            <person name="Clum A."/>
            <person name="Culley D."/>
            <person name="Crous P.W."/>
            <person name="Fauchery L."/>
            <person name="Girlanda M."/>
            <person name="Hayes R.D."/>
            <person name="Keri Z."/>
            <person name="LaButti K."/>
            <person name="Lipzen A."/>
            <person name="Lombard V."/>
            <person name="Magnuson J."/>
            <person name="Maillard F."/>
            <person name="Murat C."/>
            <person name="Nolan M."/>
            <person name="Ohm R.A."/>
            <person name="Pangilinan J."/>
            <person name="Pereira M.F."/>
            <person name="Perotto S."/>
            <person name="Peter M."/>
            <person name="Pfister S."/>
            <person name="Riley R."/>
            <person name="Sitrit Y."/>
            <person name="Stielow J.B."/>
            <person name="Szollosi G."/>
            <person name="Zifcakova L."/>
            <person name="Stursova M."/>
            <person name="Spatafora J.W."/>
            <person name="Tedersoo L."/>
            <person name="Vaario L.M."/>
            <person name="Yamada A."/>
            <person name="Yan M."/>
            <person name="Wang P."/>
            <person name="Xu J."/>
            <person name="Bruns T."/>
            <person name="Baldrian P."/>
            <person name="Vilgalys R."/>
            <person name="Dunand C."/>
            <person name="Henrissat B."/>
            <person name="Grigoriev I.V."/>
            <person name="Hibbett D."/>
            <person name="Nagy L.G."/>
            <person name="Martin F.M."/>
        </authorList>
    </citation>
    <scope>NUCLEOTIDE SEQUENCE</scope>
    <source>
        <strain evidence="1">UP504</strain>
    </source>
</reference>
<dbReference type="Pfam" id="PF09725">
    <property type="entry name" value="Fra10Ac1"/>
    <property type="match status" value="1"/>
</dbReference>
<feature type="non-terminal residue" evidence="1">
    <location>
        <position position="1"/>
    </location>
</feature>
<dbReference type="OrthoDB" id="197967at2759"/>
<comment type="caution">
    <text evidence="1">The sequence shown here is derived from an EMBL/GenBank/DDBJ whole genome shotgun (WGS) entry which is preliminary data.</text>
</comment>
<dbReference type="EMBL" id="MU129045">
    <property type="protein sequence ID" value="KAF9509039.1"/>
    <property type="molecule type" value="Genomic_DNA"/>
</dbReference>
<keyword evidence="2" id="KW-1185">Reference proteome</keyword>
<sequence length="141" mass="16337">NDFDVLKETHKFIREEGEPSSSSRKTWEEALALKYEATLFKEFAVCDLKHHKSGNIALRWRTEEEVLSGVGESTCGNLRCAHHFAPTDDRKLPPLSTLEVPFAYVEHGETKQTLVKLVLCDRCTGKLMYKRNREREEKDRQ</sequence>
<evidence type="ECO:0000313" key="2">
    <source>
        <dbReference type="Proteomes" id="UP000886523"/>
    </source>
</evidence>
<protein>
    <recommendedName>
        <fullName evidence="3">Protein FRA10AC1</fullName>
    </recommendedName>
</protein>
<evidence type="ECO:0008006" key="3">
    <source>
        <dbReference type="Google" id="ProtNLM"/>
    </source>
</evidence>
<dbReference type="InterPro" id="IPR019129">
    <property type="entry name" value="Folate-sensitive_fs_Fra10Ac1"/>
</dbReference>
<dbReference type="Proteomes" id="UP000886523">
    <property type="component" value="Unassembled WGS sequence"/>
</dbReference>